<dbReference type="Pfam" id="PF04434">
    <property type="entry name" value="SWIM"/>
    <property type="match status" value="1"/>
</dbReference>
<feature type="domain" description="SWIM-type" evidence="5">
    <location>
        <begin position="261"/>
        <end position="293"/>
    </location>
</feature>
<dbReference type="InterPro" id="IPR007527">
    <property type="entry name" value="Znf_SWIM"/>
</dbReference>
<comment type="caution">
    <text evidence="6">The sequence shown here is derived from an EMBL/GenBank/DDBJ whole genome shotgun (WGS) entry which is preliminary data.</text>
</comment>
<evidence type="ECO:0000313" key="6">
    <source>
        <dbReference type="EMBL" id="KAF6147801.1"/>
    </source>
</evidence>
<dbReference type="InterPro" id="IPR006564">
    <property type="entry name" value="Znf_PMZ"/>
</dbReference>
<gene>
    <name evidence="6" type="ORF">GIB67_001423</name>
</gene>
<keyword evidence="2 4" id="KW-0863">Zinc-finger</keyword>
<reference evidence="6 7" key="1">
    <citation type="journal article" date="2020" name="IScience">
        <title>Genome Sequencing of the Endangered Kingdonia uniflora (Circaeasteraceae, Ranunculales) Reveals Potential Mechanisms of Evolutionary Specialization.</title>
        <authorList>
            <person name="Sun Y."/>
            <person name="Deng T."/>
            <person name="Zhang A."/>
            <person name="Moore M.J."/>
            <person name="Landis J.B."/>
            <person name="Lin N."/>
            <person name="Zhang H."/>
            <person name="Zhang X."/>
            <person name="Huang J."/>
            <person name="Zhang X."/>
            <person name="Sun H."/>
            <person name="Wang H."/>
        </authorList>
    </citation>
    <scope>NUCLEOTIDE SEQUENCE [LARGE SCALE GENOMIC DNA]</scope>
    <source>
        <strain evidence="6">TB1705</strain>
        <tissue evidence="6">Leaf</tissue>
    </source>
</reference>
<dbReference type="PANTHER" id="PTHR31973:SF187">
    <property type="entry name" value="MUTATOR TRANSPOSASE MUDRA PROTEIN"/>
    <property type="match status" value="1"/>
</dbReference>
<dbReference type="GO" id="GO:0008270">
    <property type="term" value="F:zinc ion binding"/>
    <property type="evidence" value="ECO:0007669"/>
    <property type="project" value="UniProtKB-KW"/>
</dbReference>
<sequence>MIYVLRVKGCPPPKIVVQGYPKRNGRGLDPCRFKPFVDDDDVPQSNDSFETIRTDVPLSSKPSIPQSNVHLLNEPVLTNIPQSNELFQTIPTNVPLSNKPSISQSSIHLSNEPVLANVPPSNEPMLTKFPLLIEPKPILGQTKTSDPVGLQYILGIPKETWSNLYIPMSKYGVAYTNHVKSWNNIIIKVRDLPIHVLIEELHRIYSGMSYTYREEAEKSQVRLTPWAMDHCEGKKFVAGLVTCKVHKSCHHFQMTSYGRTGSVNIEDGTCSCHWWKMMGIPCEHGVRALGLANVDPTARVSEYFTNNIYKDVYEPIWIPIRGIEQWIILKTDPCVRAPISIV</sequence>
<dbReference type="SMART" id="SM00575">
    <property type="entry name" value="ZnF_PMZ"/>
    <property type="match status" value="1"/>
</dbReference>
<evidence type="ECO:0000256" key="4">
    <source>
        <dbReference type="PROSITE-ProRule" id="PRU00325"/>
    </source>
</evidence>
<evidence type="ECO:0000313" key="7">
    <source>
        <dbReference type="Proteomes" id="UP000541444"/>
    </source>
</evidence>
<evidence type="ECO:0000256" key="3">
    <source>
        <dbReference type="ARBA" id="ARBA00022833"/>
    </source>
</evidence>
<accession>A0A7J7LYT1</accession>
<evidence type="ECO:0000259" key="5">
    <source>
        <dbReference type="PROSITE" id="PS50966"/>
    </source>
</evidence>
<evidence type="ECO:0000256" key="2">
    <source>
        <dbReference type="ARBA" id="ARBA00022771"/>
    </source>
</evidence>
<dbReference type="Proteomes" id="UP000541444">
    <property type="component" value="Unassembled WGS sequence"/>
</dbReference>
<dbReference type="PROSITE" id="PS50966">
    <property type="entry name" value="ZF_SWIM"/>
    <property type="match status" value="1"/>
</dbReference>
<protein>
    <recommendedName>
        <fullName evidence="5">SWIM-type domain-containing protein</fullName>
    </recommendedName>
</protein>
<organism evidence="6 7">
    <name type="scientific">Kingdonia uniflora</name>
    <dbReference type="NCBI Taxonomy" id="39325"/>
    <lineage>
        <taxon>Eukaryota</taxon>
        <taxon>Viridiplantae</taxon>
        <taxon>Streptophyta</taxon>
        <taxon>Embryophyta</taxon>
        <taxon>Tracheophyta</taxon>
        <taxon>Spermatophyta</taxon>
        <taxon>Magnoliopsida</taxon>
        <taxon>Ranunculales</taxon>
        <taxon>Circaeasteraceae</taxon>
        <taxon>Kingdonia</taxon>
    </lineage>
</organism>
<keyword evidence="1" id="KW-0479">Metal-binding</keyword>
<keyword evidence="7" id="KW-1185">Reference proteome</keyword>
<evidence type="ECO:0000256" key="1">
    <source>
        <dbReference type="ARBA" id="ARBA00022723"/>
    </source>
</evidence>
<proteinExistence type="predicted"/>
<dbReference type="AlphaFoldDB" id="A0A7J7LYT1"/>
<keyword evidence="3" id="KW-0862">Zinc</keyword>
<dbReference type="EMBL" id="JACGCM010001878">
    <property type="protein sequence ID" value="KAF6147801.1"/>
    <property type="molecule type" value="Genomic_DNA"/>
</dbReference>
<dbReference type="PANTHER" id="PTHR31973">
    <property type="entry name" value="POLYPROTEIN, PUTATIVE-RELATED"/>
    <property type="match status" value="1"/>
</dbReference>
<name>A0A7J7LYT1_9MAGN</name>